<dbReference type="PROSITE" id="PS50297">
    <property type="entry name" value="ANK_REP_REGION"/>
    <property type="match status" value="4"/>
</dbReference>
<dbReference type="InterPro" id="IPR002110">
    <property type="entry name" value="Ankyrin_rpt"/>
</dbReference>
<dbReference type="STRING" id="3076.A0A2P6U064"/>
<dbReference type="Pfam" id="PF14237">
    <property type="entry name" value="GYF_2"/>
    <property type="match status" value="1"/>
</dbReference>
<dbReference type="SMART" id="SM00248">
    <property type="entry name" value="ANK"/>
    <property type="match status" value="5"/>
</dbReference>
<keyword evidence="2 3" id="KW-0040">ANK repeat</keyword>
<dbReference type="Pfam" id="PF00023">
    <property type="entry name" value="Ank"/>
    <property type="match status" value="1"/>
</dbReference>
<dbReference type="SUPFAM" id="SSF48403">
    <property type="entry name" value="Ankyrin repeat"/>
    <property type="match status" value="1"/>
</dbReference>
<evidence type="ECO:0000256" key="2">
    <source>
        <dbReference type="ARBA" id="ARBA00023043"/>
    </source>
</evidence>
<evidence type="ECO:0000256" key="3">
    <source>
        <dbReference type="PROSITE-ProRule" id="PRU00023"/>
    </source>
</evidence>
<organism evidence="6 7">
    <name type="scientific">Chlorella sorokiniana</name>
    <name type="common">Freshwater green alga</name>
    <dbReference type="NCBI Taxonomy" id="3076"/>
    <lineage>
        <taxon>Eukaryota</taxon>
        <taxon>Viridiplantae</taxon>
        <taxon>Chlorophyta</taxon>
        <taxon>core chlorophytes</taxon>
        <taxon>Trebouxiophyceae</taxon>
        <taxon>Chlorellales</taxon>
        <taxon>Chlorellaceae</taxon>
        <taxon>Chlorella clade</taxon>
        <taxon>Chlorella</taxon>
    </lineage>
</organism>
<dbReference type="Proteomes" id="UP000239899">
    <property type="component" value="Unassembled WGS sequence"/>
</dbReference>
<dbReference type="InterPro" id="IPR025640">
    <property type="entry name" value="GYF_2"/>
</dbReference>
<keyword evidence="1" id="KW-0677">Repeat</keyword>
<keyword evidence="6" id="KW-0808">Transferase</keyword>
<dbReference type="GO" id="GO:0016301">
    <property type="term" value="F:kinase activity"/>
    <property type="evidence" value="ECO:0007669"/>
    <property type="project" value="UniProtKB-KW"/>
</dbReference>
<sequence length="578" mass="61508">MDRPWYFELDGQPYGPMGGDGVITLAQAGMLNERSPVWTPGWDQWRLLRDVPELTEYLEELQDNEQVAKRQRLNGADGAGPQEIAGWAAALDKASQVALFEKALFTHLEAAIREQPGLRDQLLTTYIQRHPASDDRDPEGYDFTDEFLLDAVEDFESQEQMWEVLGKDNRPTVLALISVAARLDQRYCAELQNLALLSRARVLLRAGDDGLADADPLVQLLQQEPALELARDHQGRSLWHEVVAAEQDKVLERLLPLLHTDAADEPAGQQAAGGEPAGEQAAGGQAADGQAAGGQAADGQAACEQAAGGEPAGEQAVDGQAEQQAAAPGGAGRPGRLNPLNLTDLNGNAPLHLAAEQCSPELTSLLLDAGADIDLQNRDPSKYSQGNWQVRTRDLEFTLPVPSVHQTALHISSELGDLDTMKLLIERGAALDLRDVSGKTPLHLAVEERDEGAAELLIDGGADPNLASSDMAEGATCLTLAASLGRPKMLRLLLGSRKLASSAVNAAEADQGFTPLMLAARKGNAECVQMLLDAGADPAAVNHAGKTAHDIAQVNKKEAAIEVLQRHAAGGGQQNGSA</sequence>
<comment type="caution">
    <text evidence="6">The sequence shown here is derived from an EMBL/GenBank/DDBJ whole genome shotgun (WGS) entry which is preliminary data.</text>
</comment>
<keyword evidence="7" id="KW-1185">Reference proteome</keyword>
<feature type="domain" description="GYF" evidence="5">
    <location>
        <begin position="5"/>
        <end position="54"/>
    </location>
</feature>
<feature type="compositionally biased region" description="Low complexity" evidence="4">
    <location>
        <begin position="266"/>
        <end position="328"/>
    </location>
</feature>
<feature type="repeat" description="ANK" evidence="3">
    <location>
        <begin position="511"/>
        <end position="543"/>
    </location>
</feature>
<dbReference type="EMBL" id="LHPG02000003">
    <property type="protein sequence ID" value="PRW59698.1"/>
    <property type="molecule type" value="Genomic_DNA"/>
</dbReference>
<dbReference type="PROSITE" id="PS50088">
    <property type="entry name" value="ANK_REPEAT"/>
    <property type="match status" value="4"/>
</dbReference>
<feature type="region of interest" description="Disordered" evidence="4">
    <location>
        <begin position="266"/>
        <end position="343"/>
    </location>
</feature>
<gene>
    <name evidence="6" type="ORF">C2E21_1675</name>
</gene>
<evidence type="ECO:0000256" key="1">
    <source>
        <dbReference type="ARBA" id="ARBA00022737"/>
    </source>
</evidence>
<name>A0A2P6U064_CHLSO</name>
<dbReference type="PANTHER" id="PTHR24198:SF165">
    <property type="entry name" value="ANKYRIN REPEAT-CONTAINING PROTEIN-RELATED"/>
    <property type="match status" value="1"/>
</dbReference>
<dbReference type="PANTHER" id="PTHR24198">
    <property type="entry name" value="ANKYRIN REPEAT AND PROTEIN KINASE DOMAIN-CONTAINING PROTEIN"/>
    <property type="match status" value="1"/>
</dbReference>
<proteinExistence type="predicted"/>
<evidence type="ECO:0000259" key="5">
    <source>
        <dbReference type="Pfam" id="PF14237"/>
    </source>
</evidence>
<feature type="repeat" description="ANK" evidence="3">
    <location>
        <begin position="346"/>
        <end position="378"/>
    </location>
</feature>
<evidence type="ECO:0000256" key="4">
    <source>
        <dbReference type="SAM" id="MobiDB-lite"/>
    </source>
</evidence>
<feature type="repeat" description="ANK" evidence="3">
    <location>
        <begin position="404"/>
        <end position="436"/>
    </location>
</feature>
<keyword evidence="6" id="KW-0418">Kinase</keyword>
<evidence type="ECO:0000313" key="6">
    <source>
        <dbReference type="EMBL" id="PRW59698.1"/>
    </source>
</evidence>
<dbReference type="Gene3D" id="1.25.40.20">
    <property type="entry name" value="Ankyrin repeat-containing domain"/>
    <property type="match status" value="3"/>
</dbReference>
<feature type="repeat" description="ANK" evidence="3">
    <location>
        <begin position="437"/>
        <end position="469"/>
    </location>
</feature>
<dbReference type="InterPro" id="IPR036770">
    <property type="entry name" value="Ankyrin_rpt-contain_sf"/>
</dbReference>
<dbReference type="AlphaFoldDB" id="A0A2P6U064"/>
<protein>
    <submittedName>
        <fullName evidence="6">Ankyrin repeat and kinase domain-containing 1</fullName>
    </submittedName>
</protein>
<accession>A0A2P6U064</accession>
<dbReference type="Pfam" id="PF12796">
    <property type="entry name" value="Ank_2"/>
    <property type="match status" value="2"/>
</dbReference>
<evidence type="ECO:0000313" key="7">
    <source>
        <dbReference type="Proteomes" id="UP000239899"/>
    </source>
</evidence>
<reference evidence="6 7" key="1">
    <citation type="journal article" date="2018" name="Plant J.">
        <title>Genome sequences of Chlorella sorokiniana UTEX 1602 and Micractinium conductrix SAG 241.80: implications to maltose excretion by a green alga.</title>
        <authorList>
            <person name="Arriola M.B."/>
            <person name="Velmurugan N."/>
            <person name="Zhang Y."/>
            <person name="Plunkett M.H."/>
            <person name="Hondzo H."/>
            <person name="Barney B.M."/>
        </authorList>
    </citation>
    <scope>NUCLEOTIDE SEQUENCE [LARGE SCALE GENOMIC DNA]</scope>
    <source>
        <strain evidence="7">UTEX 1602</strain>
    </source>
</reference>
<dbReference type="OrthoDB" id="590877at2759"/>